<dbReference type="Gene3D" id="1.25.40.10">
    <property type="entry name" value="Tetratricopeptide repeat domain"/>
    <property type="match status" value="2"/>
</dbReference>
<dbReference type="InterPro" id="IPR052386">
    <property type="entry name" value="GPSM"/>
</dbReference>
<dbReference type="PANTHER" id="PTHR45954:SF1">
    <property type="entry name" value="LD33695P"/>
    <property type="match status" value="1"/>
</dbReference>
<sequence length="895" mass="91186">MPLDPPPSPVGAGSVDELATRLRALRTWAGDPSYTEIARRVGALRTARGVPAAEARPGRVTVYDVFREGRSRLDVDLLADVAQALGDVRPAGWRAAYRTAAQAASAQGTAVDAAVRTEPRAADRPHAAAPTARRGPVAPDRPLVGRDGEVARLVAVLAEPPDEDAPGSAASRVVTITGLAGTGTTSVALAVAREVPADVVVRVDLHGEPGGAASSAAVVLDALLQALGAPPPAADARSLPALAARLATALGGRRATVVLDDAADAAPVADVVAHLPATARVVVTAHRVLDLPAAIGTTLDPLPEDDALALVGSVVGADRVAAEPEASTRLVRACGGLPAALVRVADDVRARPGWSLADHARRVEDLPGPSLHPALAAAHRGLPADHARALRLLALVPVPLDAAWVAVLLGVSTSESHGSLAALGRAHLVTHGPHGEVVVPDAVRTLAADLARSDDPFSARATAVGRLAARLINDARPAVRATSPHHDAPGRTAGPTGPAATGPAATGSDSTGPGDAAAARTTDAALAWLDAHRDLLVATSALAAEHELADVVTELSALLAPYLDSAGRWDDAVAVHTAAVEHGRPSGRSQAGRDLGRALERLGRYDEALAQLVRSLERGDDPRPGQTLNRVGNVYKRLGRFDEAEAAYRDATAGARTAGDPVSEGRAVGNLADVHRILGRHDDARAGYDRALALSRRVGDVLNVAIVSSNAAILSEAEGSLDRALAQHRDALASATSLGDAGLATRARVHVGRLLVRAGETGSGVAELREAVGAAVALGDPDAEAEGRSALTTALLAAGSVAEAVTAGDAAVELARRVRARLVETEALNALGEAVLAAGDARRAADLHDEARTLAVELDDAAEEARARRGLAATGHGVGTDDGDGQHDGEARDRA</sequence>
<dbReference type="Pfam" id="PF13424">
    <property type="entry name" value="TPR_12"/>
    <property type="match status" value="2"/>
</dbReference>
<comment type="subcellular location">
    <subcellularLocation>
        <location evidence="1">Cytoplasm</location>
    </subcellularLocation>
</comment>
<keyword evidence="2" id="KW-0963">Cytoplasm</keyword>
<dbReference type="Gene3D" id="3.40.50.300">
    <property type="entry name" value="P-loop containing nucleotide triphosphate hydrolases"/>
    <property type="match status" value="1"/>
</dbReference>
<feature type="compositionally biased region" description="Basic and acidic residues" evidence="4">
    <location>
        <begin position="115"/>
        <end position="126"/>
    </location>
</feature>
<protein>
    <submittedName>
        <fullName evidence="5">Uncharacterized protein</fullName>
    </submittedName>
</protein>
<organism evidence="5 6">
    <name type="scientific">Cellulosimicrobium cellulans</name>
    <name type="common">Arthrobacter luteus</name>
    <dbReference type="NCBI Taxonomy" id="1710"/>
    <lineage>
        <taxon>Bacteria</taxon>
        <taxon>Bacillati</taxon>
        <taxon>Actinomycetota</taxon>
        <taxon>Actinomycetes</taxon>
        <taxon>Micrococcales</taxon>
        <taxon>Promicromonosporaceae</taxon>
        <taxon>Cellulosimicrobium</taxon>
    </lineage>
</organism>
<dbReference type="GO" id="GO:0005092">
    <property type="term" value="F:GDP-dissociation inhibitor activity"/>
    <property type="evidence" value="ECO:0007669"/>
    <property type="project" value="TreeGrafter"/>
</dbReference>
<evidence type="ECO:0000313" key="5">
    <source>
        <dbReference type="EMBL" id="ARU51186.1"/>
    </source>
</evidence>
<reference evidence="5 6" key="1">
    <citation type="submission" date="2017-05" db="EMBL/GenBank/DDBJ databases">
        <authorList>
            <person name="Song R."/>
            <person name="Chenine A.L."/>
            <person name="Ruprecht R.M."/>
        </authorList>
    </citation>
    <scope>NUCLEOTIDE SEQUENCE [LARGE SCALE GENOMIC DNA]</scope>
    <source>
        <strain evidence="5 6">PSBB019</strain>
    </source>
</reference>
<dbReference type="SUPFAM" id="SSF52540">
    <property type="entry name" value="P-loop containing nucleoside triphosphate hydrolases"/>
    <property type="match status" value="1"/>
</dbReference>
<dbReference type="PRINTS" id="PR00364">
    <property type="entry name" value="DISEASERSIST"/>
</dbReference>
<dbReference type="Proteomes" id="UP000196228">
    <property type="component" value="Chromosome"/>
</dbReference>
<gene>
    <name evidence="5" type="ORF">CBR64_06440</name>
</gene>
<dbReference type="KEGG" id="cceu:CBR64_06440"/>
<feature type="region of interest" description="Disordered" evidence="4">
    <location>
        <begin position="865"/>
        <end position="895"/>
    </location>
</feature>
<proteinExistence type="predicted"/>
<evidence type="ECO:0000256" key="1">
    <source>
        <dbReference type="ARBA" id="ARBA00004496"/>
    </source>
</evidence>
<dbReference type="GO" id="GO:0043531">
    <property type="term" value="F:ADP binding"/>
    <property type="evidence" value="ECO:0007669"/>
    <property type="project" value="InterPro"/>
</dbReference>
<dbReference type="SUPFAM" id="SSF48452">
    <property type="entry name" value="TPR-like"/>
    <property type="match status" value="2"/>
</dbReference>
<name>A0A1Y0HUI8_CELCE</name>
<evidence type="ECO:0000256" key="3">
    <source>
        <dbReference type="ARBA" id="ARBA00022737"/>
    </source>
</evidence>
<dbReference type="RefSeq" id="WP_087470237.1">
    <property type="nucleotide sequence ID" value="NZ_CP021383.1"/>
</dbReference>
<evidence type="ECO:0000256" key="4">
    <source>
        <dbReference type="SAM" id="MobiDB-lite"/>
    </source>
</evidence>
<dbReference type="GO" id="GO:0001965">
    <property type="term" value="F:G-protein alpha-subunit binding"/>
    <property type="evidence" value="ECO:0007669"/>
    <property type="project" value="TreeGrafter"/>
</dbReference>
<dbReference type="InterPro" id="IPR019734">
    <property type="entry name" value="TPR_rpt"/>
</dbReference>
<dbReference type="AlphaFoldDB" id="A0A1Y0HUI8"/>
<dbReference type="SMART" id="SM00028">
    <property type="entry name" value="TPR"/>
    <property type="match status" value="5"/>
</dbReference>
<dbReference type="InterPro" id="IPR027417">
    <property type="entry name" value="P-loop_NTPase"/>
</dbReference>
<dbReference type="OrthoDB" id="7628974at2"/>
<feature type="region of interest" description="Disordered" evidence="4">
    <location>
        <begin position="476"/>
        <end position="518"/>
    </location>
</feature>
<dbReference type="GO" id="GO:0005938">
    <property type="term" value="C:cell cortex"/>
    <property type="evidence" value="ECO:0007669"/>
    <property type="project" value="TreeGrafter"/>
</dbReference>
<dbReference type="EMBL" id="CP021383">
    <property type="protein sequence ID" value="ARU51186.1"/>
    <property type="molecule type" value="Genomic_DNA"/>
</dbReference>
<feature type="compositionally biased region" description="Basic and acidic residues" evidence="4">
    <location>
        <begin position="884"/>
        <end position="895"/>
    </location>
</feature>
<dbReference type="InterPro" id="IPR011990">
    <property type="entry name" value="TPR-like_helical_dom_sf"/>
</dbReference>
<evidence type="ECO:0000313" key="6">
    <source>
        <dbReference type="Proteomes" id="UP000196228"/>
    </source>
</evidence>
<feature type="region of interest" description="Disordered" evidence="4">
    <location>
        <begin position="107"/>
        <end position="144"/>
    </location>
</feature>
<feature type="compositionally biased region" description="Low complexity" evidence="4">
    <location>
        <begin position="127"/>
        <end position="136"/>
    </location>
</feature>
<feature type="compositionally biased region" description="Low complexity" evidence="4">
    <location>
        <begin position="490"/>
        <end position="507"/>
    </location>
</feature>
<accession>A0A1Y0HUI8</accession>
<keyword evidence="3" id="KW-0677">Repeat</keyword>
<evidence type="ECO:0000256" key="2">
    <source>
        <dbReference type="ARBA" id="ARBA00022490"/>
    </source>
</evidence>
<dbReference type="PANTHER" id="PTHR45954">
    <property type="entry name" value="LD33695P"/>
    <property type="match status" value="1"/>
</dbReference>